<reference evidence="1 2" key="1">
    <citation type="submission" date="2021-03" db="EMBL/GenBank/DDBJ databases">
        <title>Sequencing the genomes of 1000 actinobacteria strains.</title>
        <authorList>
            <person name="Klenk H.-P."/>
        </authorList>
    </citation>
    <scope>NUCLEOTIDE SEQUENCE [LARGE SCALE GENOMIC DNA]</scope>
    <source>
        <strain evidence="1 2">DSM 15797</strain>
    </source>
</reference>
<comment type="caution">
    <text evidence="1">The sequence shown here is derived from an EMBL/GenBank/DDBJ whole genome shotgun (WGS) entry which is preliminary data.</text>
</comment>
<organism evidence="1 2">
    <name type="scientific">Paeniglutamicibacter kerguelensis</name>
    <dbReference type="NCBI Taxonomy" id="254788"/>
    <lineage>
        <taxon>Bacteria</taxon>
        <taxon>Bacillati</taxon>
        <taxon>Actinomycetota</taxon>
        <taxon>Actinomycetes</taxon>
        <taxon>Micrococcales</taxon>
        <taxon>Micrococcaceae</taxon>
        <taxon>Paeniglutamicibacter</taxon>
    </lineage>
</organism>
<name>A0ABS4XBL5_9MICC</name>
<dbReference type="EMBL" id="JAGIOF010000001">
    <property type="protein sequence ID" value="MBP2385643.1"/>
    <property type="molecule type" value="Genomic_DNA"/>
</dbReference>
<evidence type="ECO:0000313" key="1">
    <source>
        <dbReference type="EMBL" id="MBP2385643.1"/>
    </source>
</evidence>
<dbReference type="Proteomes" id="UP001296993">
    <property type="component" value="Unassembled WGS sequence"/>
</dbReference>
<dbReference type="RefSeq" id="WP_209996525.1">
    <property type="nucleotide sequence ID" value="NZ_BAAAJY010000007.1"/>
</dbReference>
<gene>
    <name evidence="1" type="ORF">JOF47_001154</name>
</gene>
<evidence type="ECO:0000313" key="2">
    <source>
        <dbReference type="Proteomes" id="UP001296993"/>
    </source>
</evidence>
<protein>
    <submittedName>
        <fullName evidence="1">Uncharacterized protein</fullName>
    </submittedName>
</protein>
<accession>A0ABS4XBL5</accession>
<keyword evidence="2" id="KW-1185">Reference proteome</keyword>
<sequence>MAVPLAIVLLGMVGVTSDETALWAALWVDGALLGKVILQLIAGRGAMHGPNVLVG</sequence>
<proteinExistence type="predicted"/>